<protein>
    <submittedName>
        <fullName evidence="1">Uncharacterized protein</fullName>
    </submittedName>
</protein>
<dbReference type="EMBL" id="CP059833">
    <property type="protein sequence ID" value="QMV84265.1"/>
    <property type="molecule type" value="Genomic_DNA"/>
</dbReference>
<proteinExistence type="predicted"/>
<evidence type="ECO:0000313" key="2">
    <source>
        <dbReference type="Proteomes" id="UP000515570"/>
    </source>
</evidence>
<sequence>MNLIYVKTTMQVPGMQDVVHYAELEHLPGSPLCRPLRMLEASGSTITGAFRREPALSVGMANEPQQIIPHPDSWGDMPDISSERMTVETFEALWVSYLPDQQGT</sequence>
<accession>A0A7G5FCC4</accession>
<gene>
    <name evidence="1" type="ORF">HW450_07710</name>
</gene>
<dbReference type="Proteomes" id="UP000515570">
    <property type="component" value="Chromosome"/>
</dbReference>
<dbReference type="RefSeq" id="WP_182385074.1">
    <property type="nucleotide sequence ID" value="NZ_CP059833.1"/>
</dbReference>
<evidence type="ECO:0000313" key="1">
    <source>
        <dbReference type="EMBL" id="QMV84265.1"/>
    </source>
</evidence>
<organism evidence="1 2">
    <name type="scientific">Corynebacterium hindlerae</name>
    <dbReference type="NCBI Taxonomy" id="699041"/>
    <lineage>
        <taxon>Bacteria</taxon>
        <taxon>Bacillati</taxon>
        <taxon>Actinomycetota</taxon>
        <taxon>Actinomycetes</taxon>
        <taxon>Mycobacteriales</taxon>
        <taxon>Corynebacteriaceae</taxon>
        <taxon>Corynebacterium</taxon>
    </lineage>
</organism>
<name>A0A7G5FCC4_9CORY</name>
<keyword evidence="2" id="KW-1185">Reference proteome</keyword>
<reference evidence="1 2" key="1">
    <citation type="submission" date="2020-07" db="EMBL/GenBank/DDBJ databases">
        <title>non toxigenic Corynebacterium sp. nov from a clinical source.</title>
        <authorList>
            <person name="Bernier A.-M."/>
            <person name="Bernard K."/>
        </authorList>
    </citation>
    <scope>NUCLEOTIDE SEQUENCE [LARGE SCALE GENOMIC DNA]</scope>
    <source>
        <strain evidence="2">NML 93-0612</strain>
    </source>
</reference>
<dbReference type="AlphaFoldDB" id="A0A7G5FCC4"/>